<evidence type="ECO:0000256" key="1">
    <source>
        <dbReference type="SAM" id="MobiDB-lite"/>
    </source>
</evidence>
<proteinExistence type="predicted"/>
<dbReference type="EMBL" id="VUOB01000076">
    <property type="protein sequence ID" value="KAA2252228.1"/>
    <property type="molecule type" value="Genomic_DNA"/>
</dbReference>
<name>A0A5B2WMQ6_9PSEU</name>
<dbReference type="InterPro" id="IPR008965">
    <property type="entry name" value="CBM2/CBM3_carb-bd_dom_sf"/>
</dbReference>
<dbReference type="InterPro" id="IPR036908">
    <property type="entry name" value="RlpA-like_sf"/>
</dbReference>
<dbReference type="SUPFAM" id="SSF49384">
    <property type="entry name" value="Carbohydrate-binding domain"/>
    <property type="match status" value="1"/>
</dbReference>
<dbReference type="SUPFAM" id="SSF50685">
    <property type="entry name" value="Barwin-like endoglucanases"/>
    <property type="match status" value="1"/>
</dbReference>
<dbReference type="Gene3D" id="2.60.40.760">
    <property type="entry name" value="Expansin, cellulose-binding-like domain"/>
    <property type="match status" value="1"/>
</dbReference>
<dbReference type="GO" id="GO:0030247">
    <property type="term" value="F:polysaccharide binding"/>
    <property type="evidence" value="ECO:0007669"/>
    <property type="project" value="UniProtKB-UniRule"/>
</dbReference>
<feature type="domain" description="CBM2" evidence="3">
    <location>
        <begin position="329"/>
        <end position="432"/>
    </location>
</feature>
<reference evidence="4 5" key="2">
    <citation type="submission" date="2019-09" db="EMBL/GenBank/DDBJ databases">
        <authorList>
            <person name="Jin C."/>
        </authorList>
    </citation>
    <scope>NUCLEOTIDE SEQUENCE [LARGE SCALE GENOMIC DNA]</scope>
    <source>
        <strain evidence="4 5">AN110305</strain>
    </source>
</reference>
<dbReference type="Pfam" id="PF00553">
    <property type="entry name" value="CBM_2"/>
    <property type="match status" value="1"/>
</dbReference>
<dbReference type="AlphaFoldDB" id="A0A5B2WMQ6"/>
<dbReference type="InterPro" id="IPR001919">
    <property type="entry name" value="CBD2"/>
</dbReference>
<keyword evidence="5" id="KW-1185">Reference proteome</keyword>
<dbReference type="Gene3D" id="2.40.40.10">
    <property type="entry name" value="RlpA-like domain"/>
    <property type="match status" value="1"/>
</dbReference>
<feature type="region of interest" description="Disordered" evidence="1">
    <location>
        <begin position="309"/>
        <end position="336"/>
    </location>
</feature>
<organism evidence="4 5">
    <name type="scientific">Solihabitans fulvus</name>
    <dbReference type="NCBI Taxonomy" id="1892852"/>
    <lineage>
        <taxon>Bacteria</taxon>
        <taxon>Bacillati</taxon>
        <taxon>Actinomycetota</taxon>
        <taxon>Actinomycetes</taxon>
        <taxon>Pseudonocardiales</taxon>
        <taxon>Pseudonocardiaceae</taxon>
        <taxon>Solihabitans</taxon>
    </lineage>
</organism>
<protein>
    <submittedName>
        <fullName evidence="4">Cellulose-binding protein</fullName>
    </submittedName>
</protein>
<evidence type="ECO:0000256" key="2">
    <source>
        <dbReference type="SAM" id="SignalP"/>
    </source>
</evidence>
<sequence length="433" mass="45563">MTQRMWRARRTRWLAAAVALATTAVGIVLSQPSAAAPLTGNATHFDGLGAPYGGCGLPQDVLDSQDFVALNVYNTPGDYSFYPRPIPPAQASKIGLWDNGRNCGRFVQVTIGDFCTGTNDGAAGQPFCRNGSWVGDKYNGATRTMVVADSCGDTNAWCRDDPNHLDLSTASLNRFVKDGVPVGDMDPAHWNNRHISWSYVPSPNYTGDIHLGFLQGAQRYWTAIAVSHLPNGVHGVEFLGPDGAWQQAKPDSDMGEAFLIGPTATAGTSYQIRVRDASDAPLNNGRVYSFSLPGQCANGCSAAYTGTDYTTSDGGGTTTTPPTTTTTTTPPPTGGCSATSTVTSSWNGGYQLAITVTNTSSSAITGWGTSFSFPGDQRVNSSWNAVVTQSAREVTSANQPYNGALAPGANTSWGAVVNGRYQPVDGLTCTARP</sequence>
<feature type="compositionally biased region" description="Low complexity" evidence="1">
    <location>
        <begin position="309"/>
        <end position="328"/>
    </location>
</feature>
<dbReference type="RefSeq" id="WP_149854457.1">
    <property type="nucleotide sequence ID" value="NZ_VUOB01000076.1"/>
</dbReference>
<dbReference type="OrthoDB" id="3494484at2"/>
<dbReference type="SMART" id="SM00637">
    <property type="entry name" value="CBD_II"/>
    <property type="match status" value="1"/>
</dbReference>
<feature type="signal peptide" evidence="2">
    <location>
        <begin position="1"/>
        <end position="35"/>
    </location>
</feature>
<dbReference type="InterPro" id="IPR012291">
    <property type="entry name" value="CBM2_carb-bd_dom_sf"/>
</dbReference>
<dbReference type="Gene3D" id="2.60.40.290">
    <property type="match status" value="1"/>
</dbReference>
<accession>A0A5B2WMQ6</accession>
<feature type="chain" id="PRO_5022719364" evidence="2">
    <location>
        <begin position="36"/>
        <end position="433"/>
    </location>
</feature>
<dbReference type="Proteomes" id="UP000323454">
    <property type="component" value="Unassembled WGS sequence"/>
</dbReference>
<comment type="caution">
    <text evidence="4">The sequence shown here is derived from an EMBL/GenBank/DDBJ whole genome shotgun (WGS) entry which is preliminary data.</text>
</comment>
<dbReference type="GO" id="GO:0004553">
    <property type="term" value="F:hydrolase activity, hydrolyzing O-glycosyl compounds"/>
    <property type="evidence" value="ECO:0007669"/>
    <property type="project" value="InterPro"/>
</dbReference>
<keyword evidence="2" id="KW-0732">Signal</keyword>
<dbReference type="GO" id="GO:0005975">
    <property type="term" value="P:carbohydrate metabolic process"/>
    <property type="evidence" value="ECO:0007669"/>
    <property type="project" value="InterPro"/>
</dbReference>
<dbReference type="PROSITE" id="PS51173">
    <property type="entry name" value="CBM2"/>
    <property type="match status" value="1"/>
</dbReference>
<gene>
    <name evidence="4" type="ORF">F0L68_36440</name>
</gene>
<evidence type="ECO:0000313" key="4">
    <source>
        <dbReference type="EMBL" id="KAA2252228.1"/>
    </source>
</evidence>
<dbReference type="InterPro" id="IPR036749">
    <property type="entry name" value="Expansin_CBD_sf"/>
</dbReference>
<evidence type="ECO:0000259" key="3">
    <source>
        <dbReference type="PROSITE" id="PS51173"/>
    </source>
</evidence>
<evidence type="ECO:0000313" key="5">
    <source>
        <dbReference type="Proteomes" id="UP000323454"/>
    </source>
</evidence>
<reference evidence="4 5" key="1">
    <citation type="submission" date="2019-09" db="EMBL/GenBank/DDBJ databases">
        <title>Goodfellowia gen. nov., a new genus of the Pseudonocardineae related to Actinoalloteichus, containing Goodfellowia coeruleoviolacea gen. nov., comb. nov. gen. nov., comb. nov.</title>
        <authorList>
            <person name="Labeda D."/>
        </authorList>
    </citation>
    <scope>NUCLEOTIDE SEQUENCE [LARGE SCALE GENOMIC DNA]</scope>
    <source>
        <strain evidence="4 5">AN110305</strain>
    </source>
</reference>